<comment type="cofactor">
    <cofactor evidence="1">
        <name>Cu(2+)</name>
        <dbReference type="ChEBI" id="CHEBI:29036"/>
    </cofactor>
</comment>
<evidence type="ECO:0000313" key="8">
    <source>
        <dbReference type="EMBL" id="QQP56095.1"/>
    </source>
</evidence>
<feature type="domain" description="DOMON" evidence="7">
    <location>
        <begin position="1"/>
        <end position="92"/>
    </location>
</feature>
<name>A0A7T8KHR8_CALRO</name>
<accession>A0A7T8KHR8</accession>
<dbReference type="PANTHER" id="PTHR10157">
    <property type="entry name" value="DOPAMINE BETA HYDROXYLASE RELATED"/>
    <property type="match status" value="1"/>
</dbReference>
<keyword evidence="3" id="KW-0479">Metal-binding</keyword>
<dbReference type="GO" id="GO:0030667">
    <property type="term" value="C:secretory granule membrane"/>
    <property type="evidence" value="ECO:0007669"/>
    <property type="project" value="TreeGrafter"/>
</dbReference>
<evidence type="ECO:0000256" key="6">
    <source>
        <dbReference type="ARBA" id="ARBA00023033"/>
    </source>
</evidence>
<protein>
    <submittedName>
        <fullName evidence="8">Tyramine betahydroxylaselike</fullName>
    </submittedName>
</protein>
<dbReference type="GO" id="GO:0006589">
    <property type="term" value="P:octopamine biosynthetic process"/>
    <property type="evidence" value="ECO:0007669"/>
    <property type="project" value="TreeGrafter"/>
</dbReference>
<proteinExistence type="predicted"/>
<reference evidence="9" key="1">
    <citation type="submission" date="2021-01" db="EMBL/GenBank/DDBJ databases">
        <title>Caligus Genome Assembly.</title>
        <authorList>
            <person name="Gallardo-Escarate C."/>
        </authorList>
    </citation>
    <scope>NUCLEOTIDE SEQUENCE [LARGE SCALE GENOMIC DNA]</scope>
</reference>
<dbReference type="GO" id="GO:0004500">
    <property type="term" value="F:dopamine beta-monooxygenase activity"/>
    <property type="evidence" value="ECO:0007669"/>
    <property type="project" value="InterPro"/>
</dbReference>
<dbReference type="GO" id="GO:0042421">
    <property type="term" value="P:norepinephrine biosynthetic process"/>
    <property type="evidence" value="ECO:0007669"/>
    <property type="project" value="TreeGrafter"/>
</dbReference>
<keyword evidence="9" id="KW-1185">Reference proteome</keyword>
<dbReference type="InterPro" id="IPR000945">
    <property type="entry name" value="DBH-like"/>
</dbReference>
<dbReference type="EMBL" id="CP045890">
    <property type="protein sequence ID" value="QQP56095.1"/>
    <property type="molecule type" value="Genomic_DNA"/>
</dbReference>
<gene>
    <name evidence="8" type="ORF">FKW44_000651</name>
</gene>
<dbReference type="PANTHER" id="PTHR10157:SF29">
    <property type="entry name" value="DOPAMINE BETA-HYDROXYLASE"/>
    <property type="match status" value="1"/>
</dbReference>
<dbReference type="GO" id="GO:0005615">
    <property type="term" value="C:extracellular space"/>
    <property type="evidence" value="ECO:0007669"/>
    <property type="project" value="TreeGrafter"/>
</dbReference>
<dbReference type="SMART" id="SM00664">
    <property type="entry name" value="DoH"/>
    <property type="match status" value="1"/>
</dbReference>
<dbReference type="InterPro" id="IPR045266">
    <property type="entry name" value="DOH_DOMON"/>
</dbReference>
<dbReference type="InterPro" id="IPR005018">
    <property type="entry name" value="DOMON_domain"/>
</dbReference>
<comment type="subcellular location">
    <subcellularLocation>
        <location evidence="2">Membrane</location>
        <topology evidence="2">Single-pass membrane protein</topology>
    </subcellularLocation>
</comment>
<organism evidence="8 9">
    <name type="scientific">Caligus rogercresseyi</name>
    <name type="common">Sea louse</name>
    <dbReference type="NCBI Taxonomy" id="217165"/>
    <lineage>
        <taxon>Eukaryota</taxon>
        <taxon>Metazoa</taxon>
        <taxon>Ecdysozoa</taxon>
        <taxon>Arthropoda</taxon>
        <taxon>Crustacea</taxon>
        <taxon>Multicrustacea</taxon>
        <taxon>Hexanauplia</taxon>
        <taxon>Copepoda</taxon>
        <taxon>Siphonostomatoida</taxon>
        <taxon>Caligidae</taxon>
        <taxon>Caligus</taxon>
    </lineage>
</organism>
<dbReference type="AlphaFoldDB" id="A0A7T8KHR8"/>
<dbReference type="Pfam" id="PF03351">
    <property type="entry name" value="DOMON"/>
    <property type="match status" value="1"/>
</dbReference>
<evidence type="ECO:0000259" key="7">
    <source>
        <dbReference type="PROSITE" id="PS50836"/>
    </source>
</evidence>
<evidence type="ECO:0000313" key="9">
    <source>
        <dbReference type="Proteomes" id="UP000595437"/>
    </source>
</evidence>
<evidence type="ECO:0000256" key="3">
    <source>
        <dbReference type="ARBA" id="ARBA00022723"/>
    </source>
</evidence>
<dbReference type="Proteomes" id="UP000595437">
    <property type="component" value="Chromosome 1"/>
</dbReference>
<dbReference type="PROSITE" id="PS50836">
    <property type="entry name" value="DOMON"/>
    <property type="match status" value="1"/>
</dbReference>
<evidence type="ECO:0000256" key="4">
    <source>
        <dbReference type="ARBA" id="ARBA00023002"/>
    </source>
</evidence>
<evidence type="ECO:0000256" key="5">
    <source>
        <dbReference type="ARBA" id="ARBA00023008"/>
    </source>
</evidence>
<sequence>MAVGFSDYGELRNADLCVTWVNWKGQHHLEDVHTSKNFTMLLDEMQDCRDFEYQEFPNGLFSFKYERALKPCHSEEDYSIDDGTVHVVWARGPGSLYEVNGLNISDEGIAESVDLDEEDPEERRIGINFTHSMDVSSDDTTYWCSSIGFILGSLRRSII</sequence>
<keyword evidence="6" id="KW-0503">Monooxygenase</keyword>
<dbReference type="GO" id="GO:0042420">
    <property type="term" value="P:dopamine catabolic process"/>
    <property type="evidence" value="ECO:0007669"/>
    <property type="project" value="TreeGrafter"/>
</dbReference>
<dbReference type="CDD" id="cd09631">
    <property type="entry name" value="DOMON_DOH"/>
    <property type="match status" value="1"/>
</dbReference>
<dbReference type="OrthoDB" id="129121at2759"/>
<evidence type="ECO:0000256" key="1">
    <source>
        <dbReference type="ARBA" id="ARBA00001973"/>
    </source>
</evidence>
<evidence type="ECO:0000256" key="2">
    <source>
        <dbReference type="ARBA" id="ARBA00004167"/>
    </source>
</evidence>
<dbReference type="GO" id="GO:0005507">
    <property type="term" value="F:copper ion binding"/>
    <property type="evidence" value="ECO:0007669"/>
    <property type="project" value="TreeGrafter"/>
</dbReference>
<keyword evidence="5" id="KW-0186">Copper</keyword>
<keyword evidence="4" id="KW-0560">Oxidoreductase</keyword>